<accession>A0A0E9SIC2</accession>
<protein>
    <submittedName>
        <fullName evidence="1">Uncharacterized protein</fullName>
    </submittedName>
</protein>
<evidence type="ECO:0000313" key="1">
    <source>
        <dbReference type="EMBL" id="JAH40992.1"/>
    </source>
</evidence>
<dbReference type="EMBL" id="GBXM01067585">
    <property type="protein sequence ID" value="JAH40992.1"/>
    <property type="molecule type" value="Transcribed_RNA"/>
</dbReference>
<reference evidence="1" key="2">
    <citation type="journal article" date="2015" name="Fish Shellfish Immunol.">
        <title>Early steps in the European eel (Anguilla anguilla)-Vibrio vulnificus interaction in the gills: Role of the RtxA13 toxin.</title>
        <authorList>
            <person name="Callol A."/>
            <person name="Pajuelo D."/>
            <person name="Ebbesson L."/>
            <person name="Teles M."/>
            <person name="MacKenzie S."/>
            <person name="Amaro C."/>
        </authorList>
    </citation>
    <scope>NUCLEOTIDE SEQUENCE</scope>
</reference>
<sequence length="31" mass="3443">MCLSCALMNTQNGVFKTFTSLKYCTLPKNKG</sequence>
<reference evidence="1" key="1">
    <citation type="submission" date="2014-11" db="EMBL/GenBank/DDBJ databases">
        <authorList>
            <person name="Amaro Gonzalez C."/>
        </authorList>
    </citation>
    <scope>NUCLEOTIDE SEQUENCE</scope>
</reference>
<organism evidence="1">
    <name type="scientific">Anguilla anguilla</name>
    <name type="common">European freshwater eel</name>
    <name type="synonym">Muraena anguilla</name>
    <dbReference type="NCBI Taxonomy" id="7936"/>
    <lineage>
        <taxon>Eukaryota</taxon>
        <taxon>Metazoa</taxon>
        <taxon>Chordata</taxon>
        <taxon>Craniata</taxon>
        <taxon>Vertebrata</taxon>
        <taxon>Euteleostomi</taxon>
        <taxon>Actinopterygii</taxon>
        <taxon>Neopterygii</taxon>
        <taxon>Teleostei</taxon>
        <taxon>Anguilliformes</taxon>
        <taxon>Anguillidae</taxon>
        <taxon>Anguilla</taxon>
    </lineage>
</organism>
<proteinExistence type="predicted"/>
<name>A0A0E9SIC2_ANGAN</name>
<dbReference type="AlphaFoldDB" id="A0A0E9SIC2"/>